<keyword evidence="1 2" id="KW-0238">DNA-binding</keyword>
<keyword evidence="2" id="KW-0233">DNA recombination</keyword>
<dbReference type="GO" id="GO:0006303">
    <property type="term" value="P:double-strand break repair via nonhomologous end joining"/>
    <property type="evidence" value="ECO:0007669"/>
    <property type="project" value="UniProtKB-UniRule"/>
</dbReference>
<dbReference type="STRING" id="177413.SAMN05660859_1503"/>
<dbReference type="Proteomes" id="UP000198889">
    <property type="component" value="Unassembled WGS sequence"/>
</dbReference>
<reference evidence="6" key="1">
    <citation type="submission" date="2016-10" db="EMBL/GenBank/DDBJ databases">
        <authorList>
            <person name="Varghese N."/>
            <person name="Submissions S."/>
        </authorList>
    </citation>
    <scope>NUCLEOTIDE SEQUENCE [LARGE SCALE GENOMIC DNA]</scope>
    <source>
        <strain evidence="6">CGMCC 1.1761</strain>
    </source>
</reference>
<dbReference type="CDD" id="cd00789">
    <property type="entry name" value="KU_like"/>
    <property type="match status" value="1"/>
</dbReference>
<evidence type="ECO:0000256" key="3">
    <source>
        <dbReference type="SAM" id="MobiDB-lite"/>
    </source>
</evidence>
<dbReference type="PANTHER" id="PTHR41251:SF1">
    <property type="entry name" value="NON-HOMOLOGOUS END JOINING PROTEIN KU"/>
    <property type="match status" value="1"/>
</dbReference>
<evidence type="ECO:0000256" key="1">
    <source>
        <dbReference type="ARBA" id="ARBA00023125"/>
    </source>
</evidence>
<keyword evidence="2" id="KW-0227">DNA damage</keyword>
<dbReference type="HAMAP" id="MF_01875">
    <property type="entry name" value="Prokaryotic_Ku"/>
    <property type="match status" value="1"/>
</dbReference>
<dbReference type="InterPro" id="IPR006164">
    <property type="entry name" value="DNA_bd_Ku70/Ku80"/>
</dbReference>
<evidence type="ECO:0000313" key="6">
    <source>
        <dbReference type="Proteomes" id="UP000198889"/>
    </source>
</evidence>
<evidence type="ECO:0000259" key="4">
    <source>
        <dbReference type="SMART" id="SM00559"/>
    </source>
</evidence>
<gene>
    <name evidence="2" type="primary">ku</name>
    <name evidence="5" type="ORF">SAMN05660859_1503</name>
</gene>
<dbReference type="InterPro" id="IPR016194">
    <property type="entry name" value="SPOC-like_C_dom_sf"/>
</dbReference>
<keyword evidence="6" id="KW-1185">Reference proteome</keyword>
<accession>A0A1G4RAK8</accession>
<evidence type="ECO:0000313" key="5">
    <source>
        <dbReference type="EMBL" id="SCW53828.1"/>
    </source>
</evidence>
<sequence length="273" mass="30667">MAPRGLWKGYLKLSLVTCPVVLAPATSASEKIRFHTLNRATGNRVEGIYVDAQTEETVDADDQARGYEREPDTYVILDDEDLASVALESNRTIDIESFVPADTVEWIWYDTPHFLIPDDPVGEEAFAVIREAMVATGKVGLSRVVLHRRERLVMLEPRGRGIVLWTLHYSDELRRPEGYFEDIDAPAEADLVTLVGKLINKRTGKWDPTLVRDPLQANLKQLIAAKKKKNKRPARRRAARASEEDEAPTNVVNIMDALKKSLAAERKPGGRSR</sequence>
<name>A0A1G4RAK8_9HYPH</name>
<feature type="region of interest" description="Disordered" evidence="3">
    <location>
        <begin position="226"/>
        <end position="250"/>
    </location>
</feature>
<comment type="similarity">
    <text evidence="2">Belongs to the prokaryotic Ku family.</text>
</comment>
<dbReference type="EMBL" id="FMTP01000002">
    <property type="protein sequence ID" value="SCW53828.1"/>
    <property type="molecule type" value="Genomic_DNA"/>
</dbReference>
<dbReference type="RefSeq" id="WP_091437480.1">
    <property type="nucleotide sequence ID" value="NZ_FMTP01000002.1"/>
</dbReference>
<dbReference type="GO" id="GO:0003690">
    <property type="term" value="F:double-stranded DNA binding"/>
    <property type="evidence" value="ECO:0007669"/>
    <property type="project" value="UniProtKB-UniRule"/>
</dbReference>
<dbReference type="InterPro" id="IPR009187">
    <property type="entry name" value="Prok_Ku"/>
</dbReference>
<dbReference type="AlphaFoldDB" id="A0A1G4RAK8"/>
<dbReference type="SMART" id="SM00559">
    <property type="entry name" value="Ku78"/>
    <property type="match status" value="1"/>
</dbReference>
<protein>
    <recommendedName>
        <fullName evidence="2">Non-homologous end joining protein Ku</fullName>
    </recommendedName>
</protein>
<keyword evidence="2" id="KW-0234">DNA repair</keyword>
<proteinExistence type="inferred from homology"/>
<comment type="subunit">
    <text evidence="2">Homodimer. Interacts with LigD.</text>
</comment>
<dbReference type="GO" id="GO:0006310">
    <property type="term" value="P:DNA recombination"/>
    <property type="evidence" value="ECO:0007669"/>
    <property type="project" value="UniProtKB-KW"/>
</dbReference>
<organism evidence="5 6">
    <name type="scientific">Ancylobacter rudongensis</name>
    <dbReference type="NCBI Taxonomy" id="177413"/>
    <lineage>
        <taxon>Bacteria</taxon>
        <taxon>Pseudomonadati</taxon>
        <taxon>Pseudomonadota</taxon>
        <taxon>Alphaproteobacteria</taxon>
        <taxon>Hyphomicrobiales</taxon>
        <taxon>Xanthobacteraceae</taxon>
        <taxon>Ancylobacter</taxon>
    </lineage>
</organism>
<dbReference type="Pfam" id="PF02735">
    <property type="entry name" value="Ku"/>
    <property type="match status" value="1"/>
</dbReference>
<comment type="function">
    <text evidence="2">With LigD forms a non-homologous end joining (NHEJ) DNA repair enzyme, which repairs dsDNA breaks with reduced fidelity. Binds linear dsDNA with 5'- and 3'- overhangs but not closed circular dsDNA nor ssDNA. Recruits and stimulates the ligase activity of LigD.</text>
</comment>
<feature type="domain" description="Ku" evidence="4">
    <location>
        <begin position="55"/>
        <end position="184"/>
    </location>
</feature>
<dbReference type="Gene3D" id="2.40.290.10">
    <property type="match status" value="1"/>
</dbReference>
<dbReference type="PIRSF" id="PIRSF006493">
    <property type="entry name" value="Prok_Ku"/>
    <property type="match status" value="1"/>
</dbReference>
<feature type="compositionally biased region" description="Basic residues" evidence="3">
    <location>
        <begin position="226"/>
        <end position="239"/>
    </location>
</feature>
<evidence type="ECO:0000256" key="2">
    <source>
        <dbReference type="HAMAP-Rule" id="MF_01875"/>
    </source>
</evidence>
<dbReference type="PANTHER" id="PTHR41251">
    <property type="entry name" value="NON-HOMOLOGOUS END JOINING PROTEIN KU"/>
    <property type="match status" value="1"/>
</dbReference>
<dbReference type="NCBIfam" id="TIGR02772">
    <property type="entry name" value="Ku_bact"/>
    <property type="match status" value="1"/>
</dbReference>
<dbReference type="SUPFAM" id="SSF100939">
    <property type="entry name" value="SPOC domain-like"/>
    <property type="match status" value="1"/>
</dbReference>